<keyword evidence="5 7" id="KW-1133">Transmembrane helix</keyword>
<dbReference type="PANTHER" id="PTHR30193">
    <property type="entry name" value="ABC TRANSPORTER PERMEASE PROTEIN"/>
    <property type="match status" value="1"/>
</dbReference>
<keyword evidence="3" id="KW-1003">Cell membrane</keyword>
<organism evidence="9 10">
    <name type="scientific">Desmospora activa DSM 45169</name>
    <dbReference type="NCBI Taxonomy" id="1121389"/>
    <lineage>
        <taxon>Bacteria</taxon>
        <taxon>Bacillati</taxon>
        <taxon>Bacillota</taxon>
        <taxon>Bacilli</taxon>
        <taxon>Bacillales</taxon>
        <taxon>Thermoactinomycetaceae</taxon>
        <taxon>Desmospora</taxon>
    </lineage>
</organism>
<comment type="similarity">
    <text evidence="7">Belongs to the binding-protein-dependent transport system permease family.</text>
</comment>
<gene>
    <name evidence="9" type="ORF">C8J48_1159</name>
</gene>
<dbReference type="EMBL" id="PZZP01000001">
    <property type="protein sequence ID" value="PTM58574.1"/>
    <property type="molecule type" value="Genomic_DNA"/>
</dbReference>
<evidence type="ECO:0000256" key="2">
    <source>
        <dbReference type="ARBA" id="ARBA00022448"/>
    </source>
</evidence>
<evidence type="ECO:0000256" key="6">
    <source>
        <dbReference type="ARBA" id="ARBA00023136"/>
    </source>
</evidence>
<evidence type="ECO:0000256" key="7">
    <source>
        <dbReference type="RuleBase" id="RU363032"/>
    </source>
</evidence>
<keyword evidence="10" id="KW-1185">Reference proteome</keyword>
<dbReference type="GO" id="GO:0005886">
    <property type="term" value="C:plasma membrane"/>
    <property type="evidence" value="ECO:0007669"/>
    <property type="project" value="UniProtKB-SubCell"/>
</dbReference>
<evidence type="ECO:0000256" key="5">
    <source>
        <dbReference type="ARBA" id="ARBA00022989"/>
    </source>
</evidence>
<dbReference type="CDD" id="cd06261">
    <property type="entry name" value="TM_PBP2"/>
    <property type="match status" value="1"/>
</dbReference>
<dbReference type="PROSITE" id="PS50928">
    <property type="entry name" value="ABC_TM1"/>
    <property type="match status" value="1"/>
</dbReference>
<sequence>MNGTETKSVPMTNHPDTKLWKWKEQATGYLFLAPSLILFALFLFYPLVKSLYLSFYLTDPQGNVALFVGVENYINLFTSSGFLNSIKVTSLFMLYTVPTSIALALLMAVLTHNQLRGVRFFQFTFSLPLAISVGTASVIWMLLFHPSAGMFNYFLSLIGVGPIFWLSDPNWALFSISLMTVWMNVGFLYIVLLSGLQGIPDHLYESAKLDGAGIWNQFRHVTIPMLSPTIFFAMIVSIIGAFQAFGQIHIMTQGGPVDSTNVMVYDLYREAFIQFQFGTGSARALILFVIILALTLIQFKLAEKKVHYQ</sequence>
<proteinExistence type="inferred from homology"/>
<evidence type="ECO:0000259" key="8">
    <source>
        <dbReference type="PROSITE" id="PS50928"/>
    </source>
</evidence>
<feature type="transmembrane region" description="Helical" evidence="7">
    <location>
        <begin position="92"/>
        <end position="111"/>
    </location>
</feature>
<dbReference type="SUPFAM" id="SSF161098">
    <property type="entry name" value="MetI-like"/>
    <property type="match status" value="1"/>
</dbReference>
<reference evidence="9 10" key="1">
    <citation type="submission" date="2018-04" db="EMBL/GenBank/DDBJ databases">
        <title>Genomic Encyclopedia of Archaeal and Bacterial Type Strains, Phase II (KMG-II): from individual species to whole genera.</title>
        <authorList>
            <person name="Goeker M."/>
        </authorList>
    </citation>
    <scope>NUCLEOTIDE SEQUENCE [LARGE SCALE GENOMIC DNA]</scope>
    <source>
        <strain evidence="9 10">DSM 45169</strain>
    </source>
</reference>
<dbReference type="GO" id="GO:0055085">
    <property type="term" value="P:transmembrane transport"/>
    <property type="evidence" value="ECO:0007669"/>
    <property type="project" value="InterPro"/>
</dbReference>
<protein>
    <submittedName>
        <fullName evidence="9">Carbohydrate ABC transporter membrane protein 1 (CUT1 family)</fullName>
    </submittedName>
</protein>
<dbReference type="Pfam" id="PF00528">
    <property type="entry name" value="BPD_transp_1"/>
    <property type="match status" value="1"/>
</dbReference>
<feature type="transmembrane region" description="Helical" evidence="7">
    <location>
        <begin position="271"/>
        <end position="297"/>
    </location>
</feature>
<dbReference type="PANTHER" id="PTHR30193:SF37">
    <property type="entry name" value="INNER MEMBRANE ABC TRANSPORTER PERMEASE PROTEIN YCJO"/>
    <property type="match status" value="1"/>
</dbReference>
<dbReference type="InterPro" id="IPR000515">
    <property type="entry name" value="MetI-like"/>
</dbReference>
<evidence type="ECO:0000256" key="3">
    <source>
        <dbReference type="ARBA" id="ARBA00022475"/>
    </source>
</evidence>
<dbReference type="InterPro" id="IPR035906">
    <property type="entry name" value="MetI-like_sf"/>
</dbReference>
<comment type="caution">
    <text evidence="9">The sequence shown here is derived from an EMBL/GenBank/DDBJ whole genome shotgun (WGS) entry which is preliminary data.</text>
</comment>
<evidence type="ECO:0000256" key="4">
    <source>
        <dbReference type="ARBA" id="ARBA00022692"/>
    </source>
</evidence>
<dbReference type="AlphaFoldDB" id="A0A2T4Z9K5"/>
<name>A0A2T4Z9K5_9BACL</name>
<comment type="subcellular location">
    <subcellularLocation>
        <location evidence="1 7">Cell membrane</location>
        <topology evidence="1 7">Multi-pass membrane protein</topology>
    </subcellularLocation>
</comment>
<feature type="transmembrane region" description="Helical" evidence="7">
    <location>
        <begin position="28"/>
        <end position="48"/>
    </location>
</feature>
<evidence type="ECO:0000256" key="1">
    <source>
        <dbReference type="ARBA" id="ARBA00004651"/>
    </source>
</evidence>
<dbReference type="Gene3D" id="1.10.3720.10">
    <property type="entry name" value="MetI-like"/>
    <property type="match status" value="1"/>
</dbReference>
<keyword evidence="2 7" id="KW-0813">Transport</keyword>
<dbReference type="InterPro" id="IPR051393">
    <property type="entry name" value="ABC_transporter_permease"/>
</dbReference>
<feature type="transmembrane region" description="Helical" evidence="7">
    <location>
        <begin position="150"/>
        <end position="167"/>
    </location>
</feature>
<accession>A0A2T4Z9K5</accession>
<keyword evidence="4 7" id="KW-0812">Transmembrane</keyword>
<feature type="transmembrane region" description="Helical" evidence="7">
    <location>
        <begin position="229"/>
        <end position="251"/>
    </location>
</feature>
<feature type="domain" description="ABC transmembrane type-1" evidence="8">
    <location>
        <begin position="82"/>
        <end position="298"/>
    </location>
</feature>
<evidence type="ECO:0000313" key="9">
    <source>
        <dbReference type="EMBL" id="PTM58574.1"/>
    </source>
</evidence>
<evidence type="ECO:0000313" key="10">
    <source>
        <dbReference type="Proteomes" id="UP000241639"/>
    </source>
</evidence>
<feature type="transmembrane region" description="Helical" evidence="7">
    <location>
        <begin position="123"/>
        <end position="143"/>
    </location>
</feature>
<feature type="transmembrane region" description="Helical" evidence="7">
    <location>
        <begin position="173"/>
        <end position="196"/>
    </location>
</feature>
<dbReference type="Proteomes" id="UP000241639">
    <property type="component" value="Unassembled WGS sequence"/>
</dbReference>
<keyword evidence="6 7" id="KW-0472">Membrane</keyword>